<dbReference type="InterPro" id="IPR050815">
    <property type="entry name" value="TF_fung"/>
</dbReference>
<comment type="subcellular location">
    <subcellularLocation>
        <location evidence="1">Nucleus</location>
    </subcellularLocation>
</comment>
<feature type="region of interest" description="Disordered" evidence="6">
    <location>
        <begin position="248"/>
        <end position="289"/>
    </location>
</feature>
<evidence type="ECO:0000256" key="2">
    <source>
        <dbReference type="ARBA" id="ARBA00022723"/>
    </source>
</evidence>
<evidence type="ECO:0000256" key="4">
    <source>
        <dbReference type="ARBA" id="ARBA00023163"/>
    </source>
</evidence>
<protein>
    <recommendedName>
        <fullName evidence="7">Zn(2)-C6 fungal-type domain-containing protein</fullName>
    </recommendedName>
</protein>
<reference evidence="8 9" key="1">
    <citation type="submission" date="2019-01" db="EMBL/GenBank/DDBJ databases">
        <title>Draft genome sequences of three monokaryotic isolates of the white-rot basidiomycete fungus Dichomitus squalens.</title>
        <authorList>
            <consortium name="DOE Joint Genome Institute"/>
            <person name="Lopez S.C."/>
            <person name="Andreopoulos B."/>
            <person name="Pangilinan J."/>
            <person name="Lipzen A."/>
            <person name="Riley R."/>
            <person name="Ahrendt S."/>
            <person name="Ng V."/>
            <person name="Barry K."/>
            <person name="Daum C."/>
            <person name="Grigoriev I.V."/>
            <person name="Hilden K.S."/>
            <person name="Makela M.R."/>
            <person name="de Vries R.P."/>
        </authorList>
    </citation>
    <scope>NUCLEOTIDE SEQUENCE [LARGE SCALE GENOMIC DNA]</scope>
    <source>
        <strain evidence="8 9">CBS 464.89</strain>
    </source>
</reference>
<dbReference type="InterPro" id="IPR036864">
    <property type="entry name" value="Zn2-C6_fun-type_DNA-bd_sf"/>
</dbReference>
<dbReference type="Pfam" id="PF00172">
    <property type="entry name" value="Zn_clus"/>
    <property type="match status" value="1"/>
</dbReference>
<keyword evidence="3" id="KW-0805">Transcription regulation</keyword>
<evidence type="ECO:0000259" key="7">
    <source>
        <dbReference type="PROSITE" id="PS50048"/>
    </source>
</evidence>
<sequence length="935" mass="105404">MVASSNGDLYTPFPHMHMVEEGVQSSEEGSDLHSPIFEAPYATPDGRYHLDHYAYSDVSTQLLPPPSAFDARYAAPAVDPHSRDPHVLETLQVPSPTTIHHHLSPSHPPTDLALHGHGLLQIAMPSSRFQTDVMNPITEYSMHLSQPARIPDSQVRLSGDPAQSFPSRQSATMTVAESKPQISLSSSSGLVRGNPSGSNPTSSRPPRREASTVVIACRQCRARKIRCDSTRPFCHNCLRRNNECEYDAVPKRRGPDKRPGTRQRSCKKRPPDAEPTSGSAKKKRKTDVEGESAVLSFDVKVKENVTGGHRRGQLPSRGAMDDMNGLNIPPQLGALYIDTSIPPRGTGPEAIYPKDDLSPSFRRSSVIMDYTDPNKTFAQSVDVNVSHKLEDQDKLSYIPLSSPIQHSPSSWWDELLDQYNPTSREQSMQDIMSDLNFLFTTSSYWLSFINIPLFFRDLHEPDLRGRMQSLVMSALAMAMLMKSSEIELGSRGRDLALTFRNKAQACLLDACHSHNFDYTLAEAALILALFESSCHPMYTPEQATSALQLLDRIIHVLSLYSVDREDPRASSFPTRSVPIVYMHDGYRRPDRCSCPTYPPPVGWSIGSDHLSVTLSFNVPWDPTWDEAQIRKEECRRLCWCALTLVSAYTAHCSAFHTEPVELSLAEPSNYVLLFPGEEYESTVVHQQVHEQSPKESVWALYCRSMLLWNSCSCVQRDETLTTDQRASFAISAFQETREIQDALDMHVCNLDTGLMYVCREYLYNTRMTITYELRRRLQDGDIPVLPPIFNRRQAEEWLLYQDQVAQRVKESVLHVGEAQGHLLTRRPFQVTWFSDQVAICLGLWEYNPELMHALELAKAFLIPLDVLNALWPCPGACFAAYDKAHCSREYPGQRTRGDELRRRLEDACLSAGIHPPLPEEVTLPPILRRHPHSVV</sequence>
<dbReference type="AlphaFoldDB" id="A0A4Q9PY67"/>
<dbReference type="Gene3D" id="4.10.240.10">
    <property type="entry name" value="Zn(2)-C6 fungal-type DNA-binding domain"/>
    <property type="match status" value="1"/>
</dbReference>
<keyword evidence="2" id="KW-0479">Metal-binding</keyword>
<dbReference type="Proteomes" id="UP000292082">
    <property type="component" value="Unassembled WGS sequence"/>
</dbReference>
<evidence type="ECO:0000256" key="3">
    <source>
        <dbReference type="ARBA" id="ARBA00023015"/>
    </source>
</evidence>
<feature type="compositionally biased region" description="Basic residues" evidence="6">
    <location>
        <begin position="251"/>
        <end position="268"/>
    </location>
</feature>
<keyword evidence="9" id="KW-1185">Reference proteome</keyword>
<keyword evidence="5" id="KW-0539">Nucleus</keyword>
<dbReference type="GO" id="GO:0000981">
    <property type="term" value="F:DNA-binding transcription factor activity, RNA polymerase II-specific"/>
    <property type="evidence" value="ECO:0007669"/>
    <property type="project" value="InterPro"/>
</dbReference>
<dbReference type="InterPro" id="IPR001138">
    <property type="entry name" value="Zn2Cys6_DnaBD"/>
</dbReference>
<dbReference type="PROSITE" id="PS00463">
    <property type="entry name" value="ZN2_CY6_FUNGAL_1"/>
    <property type="match status" value="1"/>
</dbReference>
<accession>A0A4Q9PY67</accession>
<dbReference type="GO" id="GO:0008270">
    <property type="term" value="F:zinc ion binding"/>
    <property type="evidence" value="ECO:0007669"/>
    <property type="project" value="InterPro"/>
</dbReference>
<organism evidence="8 9">
    <name type="scientific">Dichomitus squalens</name>
    <dbReference type="NCBI Taxonomy" id="114155"/>
    <lineage>
        <taxon>Eukaryota</taxon>
        <taxon>Fungi</taxon>
        <taxon>Dikarya</taxon>
        <taxon>Basidiomycota</taxon>
        <taxon>Agaricomycotina</taxon>
        <taxon>Agaricomycetes</taxon>
        <taxon>Polyporales</taxon>
        <taxon>Polyporaceae</taxon>
        <taxon>Dichomitus</taxon>
    </lineage>
</organism>
<dbReference type="SUPFAM" id="SSF57701">
    <property type="entry name" value="Zn2/Cys6 DNA-binding domain"/>
    <property type="match status" value="1"/>
</dbReference>
<dbReference type="SMART" id="SM00066">
    <property type="entry name" value="GAL4"/>
    <property type="match status" value="1"/>
</dbReference>
<dbReference type="PANTHER" id="PTHR47338:SF5">
    <property type="entry name" value="ZN(II)2CYS6 TRANSCRIPTION FACTOR (EUROFUNG)"/>
    <property type="match status" value="1"/>
</dbReference>
<feature type="compositionally biased region" description="Polar residues" evidence="6">
    <location>
        <begin position="164"/>
        <end position="204"/>
    </location>
</feature>
<dbReference type="PANTHER" id="PTHR47338">
    <property type="entry name" value="ZN(II)2CYS6 TRANSCRIPTION FACTOR (EUROFUNG)-RELATED"/>
    <property type="match status" value="1"/>
</dbReference>
<evidence type="ECO:0000256" key="1">
    <source>
        <dbReference type="ARBA" id="ARBA00004123"/>
    </source>
</evidence>
<evidence type="ECO:0000256" key="5">
    <source>
        <dbReference type="ARBA" id="ARBA00023242"/>
    </source>
</evidence>
<keyword evidence="4" id="KW-0804">Transcription</keyword>
<dbReference type="CDD" id="cd00067">
    <property type="entry name" value="GAL4"/>
    <property type="match status" value="1"/>
</dbReference>
<evidence type="ECO:0000313" key="9">
    <source>
        <dbReference type="Proteomes" id="UP000292082"/>
    </source>
</evidence>
<dbReference type="GO" id="GO:0005634">
    <property type="term" value="C:nucleus"/>
    <property type="evidence" value="ECO:0007669"/>
    <property type="project" value="UniProtKB-SubCell"/>
</dbReference>
<name>A0A4Q9PY67_9APHY</name>
<feature type="region of interest" description="Disordered" evidence="6">
    <location>
        <begin position="150"/>
        <end position="212"/>
    </location>
</feature>
<feature type="domain" description="Zn(2)-C6 fungal-type" evidence="7">
    <location>
        <begin position="216"/>
        <end position="246"/>
    </location>
</feature>
<gene>
    <name evidence="8" type="ORF">BD310DRAFT_958098</name>
</gene>
<dbReference type="EMBL" id="ML145111">
    <property type="protein sequence ID" value="TBU59707.1"/>
    <property type="molecule type" value="Genomic_DNA"/>
</dbReference>
<proteinExistence type="predicted"/>
<evidence type="ECO:0000256" key="6">
    <source>
        <dbReference type="SAM" id="MobiDB-lite"/>
    </source>
</evidence>
<dbReference type="PROSITE" id="PS50048">
    <property type="entry name" value="ZN2_CY6_FUNGAL_2"/>
    <property type="match status" value="1"/>
</dbReference>
<evidence type="ECO:0000313" key="8">
    <source>
        <dbReference type="EMBL" id="TBU59707.1"/>
    </source>
</evidence>